<proteinExistence type="predicted"/>
<dbReference type="AlphaFoldDB" id="A0AAV7KXE5"/>
<evidence type="ECO:0000313" key="2">
    <source>
        <dbReference type="Proteomes" id="UP001066276"/>
    </source>
</evidence>
<keyword evidence="2" id="KW-1185">Reference proteome</keyword>
<evidence type="ECO:0000313" key="1">
    <source>
        <dbReference type="EMBL" id="KAJ1083618.1"/>
    </source>
</evidence>
<name>A0AAV7KXE5_PLEWA</name>
<accession>A0AAV7KXE5</accession>
<evidence type="ECO:0008006" key="3">
    <source>
        <dbReference type="Google" id="ProtNLM"/>
    </source>
</evidence>
<comment type="caution">
    <text evidence="1">The sequence shown here is derived from an EMBL/GenBank/DDBJ whole genome shotgun (WGS) entry which is preliminary data.</text>
</comment>
<protein>
    <recommendedName>
        <fullName evidence="3">Secreted protein</fullName>
    </recommendedName>
</protein>
<organism evidence="1 2">
    <name type="scientific">Pleurodeles waltl</name>
    <name type="common">Iberian ribbed newt</name>
    <dbReference type="NCBI Taxonomy" id="8319"/>
    <lineage>
        <taxon>Eukaryota</taxon>
        <taxon>Metazoa</taxon>
        <taxon>Chordata</taxon>
        <taxon>Craniata</taxon>
        <taxon>Vertebrata</taxon>
        <taxon>Euteleostomi</taxon>
        <taxon>Amphibia</taxon>
        <taxon>Batrachia</taxon>
        <taxon>Caudata</taxon>
        <taxon>Salamandroidea</taxon>
        <taxon>Salamandridae</taxon>
        <taxon>Pleurodelinae</taxon>
        <taxon>Pleurodeles</taxon>
    </lineage>
</organism>
<dbReference type="Proteomes" id="UP001066276">
    <property type="component" value="Chromosome 12"/>
</dbReference>
<sequence length="98" mass="11113">MRRLATFKPLITLQALFSNFQHCTRMPRARTSYAREPVNGRMLREECRADSWAVEDGGGRRRGGRPVCCSWGSFFVKNKRVQLTAILGFISNNSSNSS</sequence>
<dbReference type="EMBL" id="JANPWB010000016">
    <property type="protein sequence ID" value="KAJ1083618.1"/>
    <property type="molecule type" value="Genomic_DNA"/>
</dbReference>
<gene>
    <name evidence="1" type="ORF">NDU88_003775</name>
</gene>
<reference evidence="1" key="1">
    <citation type="journal article" date="2022" name="bioRxiv">
        <title>Sequencing and chromosome-scale assembly of the giantPleurodeles waltlgenome.</title>
        <authorList>
            <person name="Brown T."/>
            <person name="Elewa A."/>
            <person name="Iarovenko S."/>
            <person name="Subramanian E."/>
            <person name="Araus A.J."/>
            <person name="Petzold A."/>
            <person name="Susuki M."/>
            <person name="Suzuki K.-i.T."/>
            <person name="Hayashi T."/>
            <person name="Toyoda A."/>
            <person name="Oliveira C."/>
            <person name="Osipova E."/>
            <person name="Leigh N.D."/>
            <person name="Simon A."/>
            <person name="Yun M.H."/>
        </authorList>
    </citation>
    <scope>NUCLEOTIDE SEQUENCE</scope>
    <source>
        <strain evidence="1">20211129_DDA</strain>
        <tissue evidence="1">Liver</tissue>
    </source>
</reference>